<reference evidence="1" key="1">
    <citation type="submission" date="2024-12" db="EMBL/GenBank/DDBJ databases">
        <authorList>
            <person name="Wu N."/>
        </authorList>
    </citation>
    <scope>NUCLEOTIDE SEQUENCE</scope>
    <source>
        <strain evidence="1">P15</strain>
    </source>
</reference>
<proteinExistence type="predicted"/>
<comment type="caution">
    <text evidence="1">The sequence shown here is derived from an EMBL/GenBank/DDBJ whole genome shotgun (WGS) entry which is preliminary data.</text>
</comment>
<accession>A0ACC7P3W5</accession>
<dbReference type="Proteomes" id="UP001631969">
    <property type="component" value="Unassembled WGS sequence"/>
</dbReference>
<name>A0ACC7P3W5_9BACL</name>
<organism evidence="1 2">
    <name type="scientific">Paenibacillus mesotrionivorans</name>
    <dbReference type="NCBI Taxonomy" id="3160968"/>
    <lineage>
        <taxon>Bacteria</taxon>
        <taxon>Bacillati</taxon>
        <taxon>Bacillota</taxon>
        <taxon>Bacilli</taxon>
        <taxon>Bacillales</taxon>
        <taxon>Paenibacillaceae</taxon>
        <taxon>Paenibacillus</taxon>
    </lineage>
</organism>
<evidence type="ECO:0000313" key="2">
    <source>
        <dbReference type="Proteomes" id="UP001631969"/>
    </source>
</evidence>
<evidence type="ECO:0000313" key="1">
    <source>
        <dbReference type="EMBL" id="MFM9331100.1"/>
    </source>
</evidence>
<protein>
    <submittedName>
        <fullName evidence="1">LysR family transcriptional regulator</fullName>
    </submittedName>
</protein>
<gene>
    <name evidence="1" type="ORF">ACI1P1_22660</name>
</gene>
<keyword evidence="2" id="KW-1185">Reference proteome</keyword>
<sequence length="303" mass="33940">MEWQQLEHFATIAKVQHFTRAAEALMMSQPALSRSIAKLEAELGVPLLDRDGRTVRLNRYGAQFALRVERVLAEIEAGKAELHQALDPEGGTVSLSFLKSLGLTAVPDILSAYTALWPRITFQLFQDSTRMMLDRLEQGEVDMVISSMTETRKGIEWAELWEEHLFAYLPHSHPLAQQEEVQASELAQAPFIAMKQGYGLRTITDQLFGQLQTTPRIVFEGEEVMTALGLVAAGLGVSLLPDIRNPYGDQVVKRPIDGSGCVRQIGIAWRRDGWLPPAASRFRAFVLERYGRGERCATFNRSD</sequence>
<dbReference type="EMBL" id="JBJURJ010000016">
    <property type="protein sequence ID" value="MFM9331100.1"/>
    <property type="molecule type" value="Genomic_DNA"/>
</dbReference>